<protein>
    <recommendedName>
        <fullName evidence="4">Aminoglycoside phosphotransferase domain-containing protein</fullName>
    </recommendedName>
</protein>
<reference evidence="2 3" key="1">
    <citation type="journal article" date="2017" name="Curr. Biol.">
        <title>Genome architecture and evolution of a unichromosomal asexual nematode.</title>
        <authorList>
            <person name="Fradin H."/>
            <person name="Zegar C."/>
            <person name="Gutwein M."/>
            <person name="Lucas J."/>
            <person name="Kovtun M."/>
            <person name="Corcoran D."/>
            <person name="Baugh L.R."/>
            <person name="Kiontke K."/>
            <person name="Gunsalus K."/>
            <person name="Fitch D.H."/>
            <person name="Piano F."/>
        </authorList>
    </citation>
    <scope>NUCLEOTIDE SEQUENCE [LARGE SCALE GENOMIC DNA]</scope>
    <source>
        <strain evidence="2">PF1309</strain>
    </source>
</reference>
<sequence>MRAEIGTIPPSFLPLGNRRLFEHQVRLLRDTYPGEAIWLSVPATYVIGSADERKLDRLDVYRVAVSAGLSLGGSILEALDAMGTSDQGLRILHGDTLILDLPAGATDCIAVSDTKADAYNWAEEEQRAADETVWSGFFAFADREALVRELRAADGRFVEAVRRYRAARATPLQPTLQWLDFGHVNTLFKSRTAFTTQRHFNEIAFSDGIVTKRSSDASKIAAEAEWFGAVPPAIRIHTPQLLEYQQGETPSYSLEYLPVFPLNELYVFGRLSSRVWSGIFDRVADLLDKFRSLAPRDPTTEQEIATEFAQLVRDKTISRLRDYGARAPFALDRPVTVNATTFSSVMDVAEDCMKAALAGPTQNAIMHGDMCFSNMLYDARSDRLKLIDPRGVTVSGKRTPYGDLRYDIAKLTHSVVGMYDHIIGGYYEVHRNDDTNYTFSVLSDSEHNLIRSHFLQRTFAGIAVSDVIPVTILLFMSMLPLHKDNEDRQLAFLLNGLTLYQKWRAL</sequence>
<keyword evidence="1" id="KW-1133">Transmembrane helix</keyword>
<evidence type="ECO:0000313" key="3">
    <source>
        <dbReference type="Proteomes" id="UP000218231"/>
    </source>
</evidence>
<name>A0A2A2KG75_9BILA</name>
<dbReference type="EMBL" id="LIAE01008681">
    <property type="protein sequence ID" value="PAV72890.1"/>
    <property type="molecule type" value="Genomic_DNA"/>
</dbReference>
<evidence type="ECO:0000313" key="2">
    <source>
        <dbReference type="EMBL" id="PAV72890.1"/>
    </source>
</evidence>
<dbReference type="SUPFAM" id="SSF56112">
    <property type="entry name" value="Protein kinase-like (PK-like)"/>
    <property type="match status" value="1"/>
</dbReference>
<dbReference type="Proteomes" id="UP000218231">
    <property type="component" value="Unassembled WGS sequence"/>
</dbReference>
<dbReference type="InterPro" id="IPR011009">
    <property type="entry name" value="Kinase-like_dom_sf"/>
</dbReference>
<keyword evidence="1" id="KW-0472">Membrane</keyword>
<dbReference type="STRING" id="2018661.A0A2A2KG75"/>
<dbReference type="SUPFAM" id="SSF53448">
    <property type="entry name" value="Nucleotide-diphospho-sugar transferases"/>
    <property type="match status" value="1"/>
</dbReference>
<keyword evidence="1" id="KW-0812">Transmembrane</keyword>
<proteinExistence type="predicted"/>
<dbReference type="AlphaFoldDB" id="A0A2A2KG75"/>
<evidence type="ECO:0008006" key="4">
    <source>
        <dbReference type="Google" id="ProtNLM"/>
    </source>
</evidence>
<organism evidence="2 3">
    <name type="scientific">Diploscapter pachys</name>
    <dbReference type="NCBI Taxonomy" id="2018661"/>
    <lineage>
        <taxon>Eukaryota</taxon>
        <taxon>Metazoa</taxon>
        <taxon>Ecdysozoa</taxon>
        <taxon>Nematoda</taxon>
        <taxon>Chromadorea</taxon>
        <taxon>Rhabditida</taxon>
        <taxon>Rhabditina</taxon>
        <taxon>Rhabditomorpha</taxon>
        <taxon>Rhabditoidea</taxon>
        <taxon>Rhabditidae</taxon>
        <taxon>Diploscapter</taxon>
    </lineage>
</organism>
<comment type="caution">
    <text evidence="2">The sequence shown here is derived from an EMBL/GenBank/DDBJ whole genome shotgun (WGS) entry which is preliminary data.</text>
</comment>
<dbReference type="InterPro" id="IPR029044">
    <property type="entry name" value="Nucleotide-diphossugar_trans"/>
</dbReference>
<accession>A0A2A2KG75</accession>
<feature type="transmembrane region" description="Helical" evidence="1">
    <location>
        <begin position="459"/>
        <end position="479"/>
    </location>
</feature>
<gene>
    <name evidence="2" type="ORF">WR25_21007</name>
</gene>
<evidence type="ECO:0000256" key="1">
    <source>
        <dbReference type="SAM" id="Phobius"/>
    </source>
</evidence>
<keyword evidence="3" id="KW-1185">Reference proteome</keyword>